<dbReference type="Proteomes" id="UP001603857">
    <property type="component" value="Unassembled WGS sequence"/>
</dbReference>
<gene>
    <name evidence="1" type="ORF">Fmac_002944</name>
</gene>
<reference evidence="1 2" key="1">
    <citation type="submission" date="2024-08" db="EMBL/GenBank/DDBJ databases">
        <title>Insights into the chromosomal genome structure of Flemingia macrophylla.</title>
        <authorList>
            <person name="Ding Y."/>
            <person name="Zhao Y."/>
            <person name="Bi W."/>
            <person name="Wu M."/>
            <person name="Zhao G."/>
            <person name="Gong Y."/>
            <person name="Li W."/>
            <person name="Zhang P."/>
        </authorList>
    </citation>
    <scope>NUCLEOTIDE SEQUENCE [LARGE SCALE GENOMIC DNA]</scope>
    <source>
        <strain evidence="1">DYQJB</strain>
        <tissue evidence="1">Leaf</tissue>
    </source>
</reference>
<evidence type="ECO:0000313" key="1">
    <source>
        <dbReference type="EMBL" id="KAL2348944.1"/>
    </source>
</evidence>
<dbReference type="AlphaFoldDB" id="A0ABD1NLD4"/>
<evidence type="ECO:0000313" key="2">
    <source>
        <dbReference type="Proteomes" id="UP001603857"/>
    </source>
</evidence>
<protein>
    <submittedName>
        <fullName evidence="1">Uncharacterized protein</fullName>
    </submittedName>
</protein>
<accession>A0ABD1NLD4</accession>
<keyword evidence="2" id="KW-1185">Reference proteome</keyword>
<name>A0ABD1NLD4_9FABA</name>
<sequence length="242" mass="25675">MQIVKAVSRFRDSQFDLFKAGKTLNVEVVFVNPVYFKVGVASNDATTTVLAILLGIACAEGTPLAGGEYGGEVAKWERGFIPGECSGLAASPVTHPASLRRLPPTYLAPSPQPTPPRLCAPPPPVTLRPPTTPKIVLHSLRPLRYESSSAASLAPFASDLPSPLPSPPLPSIASAASAMHALYLRRLPSRLLPCVLPPPPVIAPSASVASLRVLRHARRLRCLPSRRLPSSSSSSVLSLLHR</sequence>
<organism evidence="1 2">
    <name type="scientific">Flemingia macrophylla</name>
    <dbReference type="NCBI Taxonomy" id="520843"/>
    <lineage>
        <taxon>Eukaryota</taxon>
        <taxon>Viridiplantae</taxon>
        <taxon>Streptophyta</taxon>
        <taxon>Embryophyta</taxon>
        <taxon>Tracheophyta</taxon>
        <taxon>Spermatophyta</taxon>
        <taxon>Magnoliopsida</taxon>
        <taxon>eudicotyledons</taxon>
        <taxon>Gunneridae</taxon>
        <taxon>Pentapetalae</taxon>
        <taxon>rosids</taxon>
        <taxon>fabids</taxon>
        <taxon>Fabales</taxon>
        <taxon>Fabaceae</taxon>
        <taxon>Papilionoideae</taxon>
        <taxon>50 kb inversion clade</taxon>
        <taxon>NPAAA clade</taxon>
        <taxon>indigoferoid/millettioid clade</taxon>
        <taxon>Phaseoleae</taxon>
        <taxon>Flemingia</taxon>
    </lineage>
</organism>
<dbReference type="EMBL" id="JBGMDY010000001">
    <property type="protein sequence ID" value="KAL2348944.1"/>
    <property type="molecule type" value="Genomic_DNA"/>
</dbReference>
<proteinExistence type="predicted"/>
<comment type="caution">
    <text evidence="1">The sequence shown here is derived from an EMBL/GenBank/DDBJ whole genome shotgun (WGS) entry which is preliminary data.</text>
</comment>